<comment type="similarity">
    <text evidence="2 6">Belongs to the flagella basal body rod proteins family.</text>
</comment>
<comment type="subcellular location">
    <subcellularLocation>
        <location evidence="1 6">Bacterial flagellum basal body</location>
    </subcellularLocation>
</comment>
<evidence type="ECO:0000256" key="3">
    <source>
        <dbReference type="ARBA" id="ARBA00014376"/>
    </source>
</evidence>
<keyword evidence="8" id="KW-0282">Flagellum</keyword>
<evidence type="ECO:0000313" key="8">
    <source>
        <dbReference type="EMBL" id="PLX18996.1"/>
    </source>
</evidence>
<dbReference type="Proteomes" id="UP000234857">
    <property type="component" value="Unassembled WGS sequence"/>
</dbReference>
<feature type="domain" description="Flagellar basal body rod protein N-terminal" evidence="7">
    <location>
        <begin position="14"/>
        <end position="41"/>
    </location>
</feature>
<dbReference type="PROSITE" id="PS00588">
    <property type="entry name" value="FLAGELLA_BB_ROD"/>
    <property type="match status" value="1"/>
</dbReference>
<protein>
    <recommendedName>
        <fullName evidence="3 6">Flagellar basal body rod protein FlgB</fullName>
    </recommendedName>
</protein>
<comment type="function">
    <text evidence="5 6">Structural component of flagellum, the bacterial motility apparatus. Part of the rod structure of flagellar basal body.</text>
</comment>
<dbReference type="GO" id="GO:0071978">
    <property type="term" value="P:bacterial-type flagellum-dependent swarming motility"/>
    <property type="evidence" value="ECO:0007669"/>
    <property type="project" value="TreeGrafter"/>
</dbReference>
<sequence>MISRLNSSKTLNLLAKGLDTASYRHRIIANNIANVDTPGFKISGVKFEDTLRRTLNGEGIRGVRTNKGHMQLGLPNYNEVMPKKYMFNDTNYRNDKNNVDIEVEMAKMAKNTVYQEACITRLNGFFSNINVAIEKGGGR</sequence>
<keyword evidence="8" id="KW-0969">Cilium</keyword>
<dbReference type="PANTHER" id="PTHR30435:SF12">
    <property type="entry name" value="FLAGELLAR BASAL BODY ROD PROTEIN FLGB"/>
    <property type="match status" value="1"/>
</dbReference>
<dbReference type="GO" id="GO:0030694">
    <property type="term" value="C:bacterial-type flagellum basal body, rod"/>
    <property type="evidence" value="ECO:0007669"/>
    <property type="project" value="InterPro"/>
</dbReference>
<accession>A0A2N5ZK21</accession>
<dbReference type="InterPro" id="IPR001444">
    <property type="entry name" value="Flag_bb_rod_N"/>
</dbReference>
<dbReference type="InterPro" id="IPR006300">
    <property type="entry name" value="FlgB"/>
</dbReference>
<dbReference type="InterPro" id="IPR019776">
    <property type="entry name" value="Flagellar_basal_body_rod_CS"/>
</dbReference>
<gene>
    <name evidence="8" type="primary">flgB</name>
    <name evidence="8" type="ORF">C0601_03000</name>
</gene>
<keyword evidence="8" id="KW-0966">Cell projection</keyword>
<evidence type="ECO:0000259" key="7">
    <source>
        <dbReference type="Pfam" id="PF00460"/>
    </source>
</evidence>
<dbReference type="EMBL" id="PKTG01000043">
    <property type="protein sequence ID" value="PLX18996.1"/>
    <property type="molecule type" value="Genomic_DNA"/>
</dbReference>
<comment type="subunit">
    <text evidence="6">The basal body constitutes a major portion of the flagellar organelle and consists of a number of rings mounted on a central rod.</text>
</comment>
<keyword evidence="4 6" id="KW-0975">Bacterial flagellum</keyword>
<dbReference type="PANTHER" id="PTHR30435">
    <property type="entry name" value="FLAGELLAR PROTEIN"/>
    <property type="match status" value="1"/>
</dbReference>
<evidence type="ECO:0000256" key="6">
    <source>
        <dbReference type="PIRNR" id="PIRNR002889"/>
    </source>
</evidence>
<name>A0A2N5ZK21_MUIH1</name>
<evidence type="ECO:0000256" key="2">
    <source>
        <dbReference type="ARBA" id="ARBA00009677"/>
    </source>
</evidence>
<evidence type="ECO:0000313" key="9">
    <source>
        <dbReference type="Proteomes" id="UP000234857"/>
    </source>
</evidence>
<comment type="caution">
    <text evidence="8">The sequence shown here is derived from an EMBL/GenBank/DDBJ whole genome shotgun (WGS) entry which is preliminary data.</text>
</comment>
<organism evidence="8 9">
    <name type="scientific">Muiribacterium halophilum</name>
    <dbReference type="NCBI Taxonomy" id="2053465"/>
    <lineage>
        <taxon>Bacteria</taxon>
        <taxon>Candidatus Muiribacteriota</taxon>
        <taxon>Candidatus Muiribacteriia</taxon>
        <taxon>Candidatus Muiribacteriales</taxon>
        <taxon>Candidatus Muiribacteriaceae</taxon>
        <taxon>Candidatus Muiribacterium</taxon>
    </lineage>
</organism>
<reference evidence="8 9" key="1">
    <citation type="submission" date="2017-11" db="EMBL/GenBank/DDBJ databases">
        <title>Genome-resolved metagenomics identifies genetic mobility, metabolic interactions, and unexpected diversity in perchlorate-reducing communities.</title>
        <authorList>
            <person name="Barnum T.P."/>
            <person name="Figueroa I.A."/>
            <person name="Carlstrom C.I."/>
            <person name="Lucas L.N."/>
            <person name="Engelbrektson A.L."/>
            <person name="Coates J.D."/>
        </authorList>
    </citation>
    <scope>NUCLEOTIDE SEQUENCE [LARGE SCALE GENOMIC DNA]</scope>
    <source>
        <strain evidence="8">BM706</strain>
    </source>
</reference>
<evidence type="ECO:0000256" key="4">
    <source>
        <dbReference type="ARBA" id="ARBA00023143"/>
    </source>
</evidence>
<evidence type="ECO:0000256" key="5">
    <source>
        <dbReference type="ARBA" id="ARBA00024934"/>
    </source>
</evidence>
<dbReference type="AlphaFoldDB" id="A0A2N5ZK21"/>
<proteinExistence type="inferred from homology"/>
<dbReference type="PIRSF" id="PIRSF002889">
    <property type="entry name" value="Rod_FlgB"/>
    <property type="match status" value="1"/>
</dbReference>
<evidence type="ECO:0000256" key="1">
    <source>
        <dbReference type="ARBA" id="ARBA00004117"/>
    </source>
</evidence>
<dbReference type="Pfam" id="PF00460">
    <property type="entry name" value="Flg_bb_rod"/>
    <property type="match status" value="1"/>
</dbReference>
<dbReference type="NCBIfam" id="TIGR01396">
    <property type="entry name" value="FlgB"/>
    <property type="match status" value="1"/>
</dbReference>